<dbReference type="InterPro" id="IPR042099">
    <property type="entry name" value="ANL_N_sf"/>
</dbReference>
<dbReference type="CDD" id="cd19531">
    <property type="entry name" value="LCL_NRPS-like"/>
    <property type="match status" value="1"/>
</dbReference>
<evidence type="ECO:0000259" key="10">
    <source>
        <dbReference type="PROSITE" id="PS50075"/>
    </source>
</evidence>
<dbReference type="FunFam" id="3.40.50.12780:FF:000012">
    <property type="entry name" value="Non-ribosomal peptide synthetase"/>
    <property type="match status" value="1"/>
</dbReference>
<dbReference type="PROSITE" id="PS00455">
    <property type="entry name" value="AMP_BINDING"/>
    <property type="match status" value="2"/>
</dbReference>
<dbReference type="FunFam" id="3.40.50.980:FF:000001">
    <property type="entry name" value="Non-ribosomal peptide synthetase"/>
    <property type="match status" value="1"/>
</dbReference>
<feature type="domain" description="Carrier" evidence="10">
    <location>
        <begin position="2077"/>
        <end position="2152"/>
    </location>
</feature>
<dbReference type="Gene3D" id="3.30.300.30">
    <property type="match status" value="2"/>
</dbReference>
<keyword evidence="6" id="KW-0597">Phosphoprotein</keyword>
<dbReference type="CDD" id="cd19535">
    <property type="entry name" value="Cyc_NRPS"/>
    <property type="match status" value="2"/>
</dbReference>
<dbReference type="RefSeq" id="WP_089960757.1">
    <property type="nucleotide sequence ID" value="NZ_FOFR01000029.1"/>
</dbReference>
<dbReference type="InterPro" id="IPR025110">
    <property type="entry name" value="AMP-bd_C"/>
</dbReference>
<dbReference type="SUPFAM" id="SSF56801">
    <property type="entry name" value="Acetyl-CoA synthetase-like"/>
    <property type="match status" value="2"/>
</dbReference>
<evidence type="ECO:0000256" key="9">
    <source>
        <dbReference type="SAM" id="MobiDB-lite"/>
    </source>
</evidence>
<dbReference type="InterPro" id="IPR001242">
    <property type="entry name" value="Condensation_dom"/>
</dbReference>
<dbReference type="Pfam" id="PF00668">
    <property type="entry name" value="Condensation"/>
    <property type="match status" value="3"/>
</dbReference>
<dbReference type="EMBL" id="FOFR01000029">
    <property type="protein sequence ID" value="SES27047.1"/>
    <property type="molecule type" value="Genomic_DNA"/>
</dbReference>
<evidence type="ECO:0000256" key="5">
    <source>
        <dbReference type="ARBA" id="ARBA00022450"/>
    </source>
</evidence>
<evidence type="ECO:0000313" key="12">
    <source>
        <dbReference type="Proteomes" id="UP000199352"/>
    </source>
</evidence>
<dbReference type="PANTHER" id="PTHR45527:SF10">
    <property type="entry name" value="PYOCHELIN SYNTHASE PCHF"/>
    <property type="match status" value="1"/>
</dbReference>
<dbReference type="Proteomes" id="UP000199352">
    <property type="component" value="Unassembled WGS sequence"/>
</dbReference>
<dbReference type="InterPro" id="IPR036736">
    <property type="entry name" value="ACP-like_sf"/>
</dbReference>
<keyword evidence="12" id="KW-1185">Reference proteome</keyword>
<dbReference type="Gene3D" id="2.30.38.10">
    <property type="entry name" value="Luciferase, Domain 3"/>
    <property type="match status" value="1"/>
</dbReference>
<protein>
    <recommendedName>
        <fullName evidence="4">Phenyloxazoline synthase MbtB</fullName>
    </recommendedName>
    <alternativeName>
        <fullName evidence="8">Mycobactin synthetase protein B</fullName>
    </alternativeName>
</protein>
<feature type="domain" description="Carrier" evidence="10">
    <location>
        <begin position="1010"/>
        <end position="1086"/>
    </location>
</feature>
<comment type="similarity">
    <text evidence="3">Belongs to the ATP-dependent AMP-binding enzyme family. MbtB subfamily.</text>
</comment>
<evidence type="ECO:0000256" key="4">
    <source>
        <dbReference type="ARBA" id="ARBA00016743"/>
    </source>
</evidence>
<reference evidence="12" key="1">
    <citation type="submission" date="2016-10" db="EMBL/GenBank/DDBJ databases">
        <authorList>
            <person name="Varghese N."/>
            <person name="Submissions S."/>
        </authorList>
    </citation>
    <scope>NUCLEOTIDE SEQUENCE [LARGE SCALE GENOMIC DNA]</scope>
    <source>
        <strain evidence="12">CGMCC 4.3525</strain>
    </source>
</reference>
<dbReference type="SMART" id="SM00823">
    <property type="entry name" value="PKS_PP"/>
    <property type="match status" value="2"/>
</dbReference>
<dbReference type="Gene3D" id="1.10.1200.10">
    <property type="entry name" value="ACP-like"/>
    <property type="match status" value="2"/>
</dbReference>
<evidence type="ECO:0000256" key="6">
    <source>
        <dbReference type="ARBA" id="ARBA00022553"/>
    </source>
</evidence>
<dbReference type="FunFam" id="3.30.300.30:FF:000015">
    <property type="entry name" value="Nonribosomal peptide synthase SidD"/>
    <property type="match status" value="1"/>
</dbReference>
<dbReference type="FunFam" id="3.30.559.10:FF:000023">
    <property type="entry name" value="Non-ribosomal peptide synthetase"/>
    <property type="match status" value="2"/>
</dbReference>
<evidence type="ECO:0000256" key="2">
    <source>
        <dbReference type="ARBA" id="ARBA00005102"/>
    </source>
</evidence>
<accession>A0A1H9W065</accession>
<evidence type="ECO:0000256" key="7">
    <source>
        <dbReference type="ARBA" id="ARBA00022598"/>
    </source>
</evidence>
<dbReference type="CDD" id="cd05930">
    <property type="entry name" value="A_NRPS"/>
    <property type="match status" value="1"/>
</dbReference>
<evidence type="ECO:0000256" key="3">
    <source>
        <dbReference type="ARBA" id="ARBA00007380"/>
    </source>
</evidence>
<organism evidence="11 12">
    <name type="scientific">Lentzea xinjiangensis</name>
    <dbReference type="NCBI Taxonomy" id="402600"/>
    <lineage>
        <taxon>Bacteria</taxon>
        <taxon>Bacillati</taxon>
        <taxon>Actinomycetota</taxon>
        <taxon>Actinomycetes</taxon>
        <taxon>Pseudonocardiales</taxon>
        <taxon>Pseudonocardiaceae</taxon>
        <taxon>Lentzea</taxon>
    </lineage>
</organism>
<dbReference type="GO" id="GO:0043041">
    <property type="term" value="P:amino acid activation for nonribosomal peptide biosynthetic process"/>
    <property type="evidence" value="ECO:0007669"/>
    <property type="project" value="TreeGrafter"/>
</dbReference>
<dbReference type="InterPro" id="IPR000873">
    <property type="entry name" value="AMP-dep_synth/lig_dom"/>
</dbReference>
<dbReference type="SUPFAM" id="SSF47336">
    <property type="entry name" value="ACP-like"/>
    <property type="match status" value="2"/>
</dbReference>
<dbReference type="InterPro" id="IPR009081">
    <property type="entry name" value="PP-bd_ACP"/>
</dbReference>
<dbReference type="InterPro" id="IPR020806">
    <property type="entry name" value="PKS_PP-bd"/>
</dbReference>
<dbReference type="InterPro" id="IPR057737">
    <property type="entry name" value="Condensation_MtbB-like"/>
</dbReference>
<dbReference type="FunFam" id="3.30.559.30:FF:000006">
    <property type="entry name" value="Yersiniabactin polyketide/non-ribosomal peptide synthetase"/>
    <property type="match status" value="2"/>
</dbReference>
<dbReference type="GO" id="GO:0000036">
    <property type="term" value="F:acyl carrier activity"/>
    <property type="evidence" value="ECO:0007669"/>
    <property type="project" value="TreeGrafter"/>
</dbReference>
<gene>
    <name evidence="11" type="ORF">SAMN05216188_12939</name>
</gene>
<dbReference type="GO" id="GO:0016874">
    <property type="term" value="F:ligase activity"/>
    <property type="evidence" value="ECO:0007669"/>
    <property type="project" value="UniProtKB-KW"/>
</dbReference>
<feature type="region of interest" description="Disordered" evidence="9">
    <location>
        <begin position="257"/>
        <end position="277"/>
    </location>
</feature>
<evidence type="ECO:0000313" key="11">
    <source>
        <dbReference type="EMBL" id="SES27047.1"/>
    </source>
</evidence>
<name>A0A1H9W065_9PSEU</name>
<dbReference type="CDD" id="cd12114">
    <property type="entry name" value="A_NRPS_TlmIV_like"/>
    <property type="match status" value="1"/>
</dbReference>
<evidence type="ECO:0000256" key="1">
    <source>
        <dbReference type="ARBA" id="ARBA00001957"/>
    </source>
</evidence>
<dbReference type="PROSITE" id="PS50075">
    <property type="entry name" value="CARRIER"/>
    <property type="match status" value="2"/>
</dbReference>
<feature type="region of interest" description="Disordered" evidence="9">
    <location>
        <begin position="989"/>
        <end position="1012"/>
    </location>
</feature>
<dbReference type="Pfam" id="PF00550">
    <property type="entry name" value="PP-binding"/>
    <property type="match status" value="2"/>
</dbReference>
<sequence length="2613" mass="283673">MTDLSQDQLFTGDPAEDLELRQRIAALPPDRRALFEEALSAGLSANGSPGRTAAAAGPVRPSFGQERMWVLSRLTPTAYNYATAVRLRGALNPVALRAAVDAVTRRQESLRTSLVHTGNGALTCSVTERVAVPFRIVDLAAVGDTELLERLVTAEISRPFDLGNAPLLRTVVFRLGPVDHVVLLTMHHVITDGWSNGVLAQDLSEGYRALVAGRPVRLPAPELGYRDFAAWQRSRTEGPESRELTAFWQDRLVDLPQTELPPDRPRPATERGAGANHSLMLGPDLTADLERLRKDNGGSLFMLVLAALTVVLHATTGQTHLAVGTLVSGRARPEFQRLVGYFVNVVLLRLSAADGESFLATWAGVREAVRDSLAHQEMPYEKLLELHREAGGAGSPIRVLCVAQQAQPSLDLPDLEAEQLDLELGAAQFDLLLEVTEETSGVRISCQYDVDLFDEATIRQFAENLRTVLAGAVAAADRTGAELLAEPQRLEPATDSPAAESACALFEQQVRRTPDAVALYDGSHTVTYRALDRRANQLADLLAGHGVMPGDRVACCLPRSAHSVLAVLAVLKAGAAYVAVDPEQPAERISGILDDARPTCVLTSTEFGDTCASANAPRILVDVVSGELTGRPAHRRSRPVHRDSVAYLVYTSGSTGMPKGVLGTHRGLVNRIRWTQRAYPAGEAEVWAARTSPGFVDAVWETFGPLVSGVPLVVVDARDTADPARLVEVLASRRVTRLVAVPALLRILLDDRPDLENDLPHLHTWVSSGESLSAGLAERFHHRLPGRRLLNLYGSAEVAADATAFEVVPGVNQATVPIGTALDGVSTEVLTPSGVPAPLLGVGELYVGGAGLALGYHARPAETAARFLPVPGAGGAGRRWFRTGDEVRRRVDGTLDHLGRLDSQVQIRGHRVEPGEVEGALRRHPGVREAAVTAQVDAVGDRSLVAYVVTTNGTELPGDLTAFLRRRLPSYAVPAAVVLLPELPLNASGKVDRPRLPRPDREPARRAPAGPGTPLEAVVLDVFEDVLPVTTRPQVSDDFFLLGGHSLLAAHVAAVLRERLGVEVSLGDLLAAPTAAGLAARLERGAAAAPGSAAGVAPDPASLHEPFPLTEIQRAYLVGRDADLDLGKVATHAYLELDAAGLDVDRFETALNEVVARHPMLRAVMSDDGTQRVLESVPRYLVARQDLRQDNASTRQERMLRWREELSHQVLPADRWPLFDVRVSQLPGRDAVVHISIDALICDAYSFGLVMTELADRYAGRGDTYPPLTFTFRDYVLAEERRRREPAHEKAQAYWRDRLADLPPGPELPMSTTPEDIDQPRFARRSGRLEQGDWSVLKAKAADHGLTASALLLNAFVDVVARWSRREHFSLMLTVFQREPLHPEVGSLVGDFTSLSVLEVDRRTVATFVDHAHALQRRLWDDLDHAQVSGVEVMRQWTRQRGLPPRLLTPVVFTSNLPVADAAGDDTADSPFGRVGFGVTQTPQVHLDHQVGEQDGALVFNWDAVDELFSPGVVDGMFEAYQRLLGDLVADGSGWAEPPVATLPVSQAAVRAAVTVESEVAPARTLHDAVFATAERQPHQVAVVDGRTRTTYRELADRAHQVAHTLLGQDGPPQTLVGIAIRKGWQQVVAALGVLDAGMAFLPLDADLPPSRLQHLMERGELRTVLTAGEAAEQLPRPAGVRVVNLDIPADLDPRTAPPGVSVDPGDLAYVIFTSGSTGTPKGVMIDHRGAANTIDAVNERFAIGQDDRVLAVSSLSFDLAIYDLFGLLAAGGTMVLPEHGKRRDPAHWADLVRRERITVWNSVPALVGVLADYAEPLAPDALASLRLVMLSGDWIPIALPDRVRALAGGATVLSLGGATEGSIWSVWYPIGAVERDWPSIPYGVAMPGQSIRVLDERLRPRPDWVAGEIFLGGQGVALGYWRDQEQTAYRFPTDPETGRRLYRTGDLARHLPDGNLEFLGREDGQVKVSGYRVELGEVEAAVQRLPGVQAAAVVAAGTPGQERRLVAFYVPEHGEAIELAVLRAQLGDLLPGYMVPALFRQLDRIPLTGNGKVDRSALQERVGGQDRPVPAPVDPARGTRLYEGLGAIWAELLSVPVVRPEDDFFALGGTSLQAIRLVAKVQEHLGVRIRLNELFQKPTLAALAEAVTDAQTEAQTGVQPAPGAPAALTPNSGERYEPFPLTDIQHAYWLGRRTGLGLGGVATHGYVEMDVEDLDLGRLEQALRTLVDRHDALRTIVRRDGNQQVLATVPAYRIDTADLRSESPETAAERLTEVRAEMSHQVRDAAAWPLFELRAHRLEGVITRLHLSIDLLIADAHSSRILTGELLALYHDPAAVLAEPGCTFRDYVIAVGELKESAQYRQDHDYWADRLAELPAAPGLPLLRRPEELGTPRFHRLQTEVAEDRWRAVRDWAASTGLTPSAVLCAAFSEVLARWSDSARFTLNVTTFNRLPLHPDVDALVGDFTTTTLLAVDGASGSTFPARAKRLQERLWQDLEHRLVSGVEVLRMMRRHPAWRDEVSMPVVFTSTLLSDDALPTADVSAWRVRTVYAVSQTPQVLLDFQAGEQVGELVCTWDFVAEAFPPGLVESMFNAFNTVLDDLVELAVRAGGDPE</sequence>
<dbReference type="Pfam" id="PF00501">
    <property type="entry name" value="AMP-binding"/>
    <property type="match status" value="2"/>
</dbReference>
<dbReference type="Gene3D" id="3.40.50.12780">
    <property type="entry name" value="N-terminal domain of ligase-like"/>
    <property type="match status" value="1"/>
</dbReference>
<dbReference type="SUPFAM" id="SSF52777">
    <property type="entry name" value="CoA-dependent acyltransferases"/>
    <property type="match status" value="6"/>
</dbReference>
<dbReference type="STRING" id="402600.SAMN05216188_12939"/>
<comment type="pathway">
    <text evidence="2">Siderophore biosynthesis; mycobactin biosynthesis.</text>
</comment>
<dbReference type="GO" id="GO:0031177">
    <property type="term" value="F:phosphopantetheine binding"/>
    <property type="evidence" value="ECO:0007669"/>
    <property type="project" value="InterPro"/>
</dbReference>
<dbReference type="OrthoDB" id="2472181at2"/>
<dbReference type="Gene3D" id="3.40.50.980">
    <property type="match status" value="2"/>
</dbReference>
<feature type="compositionally biased region" description="Basic and acidic residues" evidence="9">
    <location>
        <begin position="990"/>
        <end position="1005"/>
    </location>
</feature>
<dbReference type="NCBIfam" id="TIGR01733">
    <property type="entry name" value="AA-adenyl-dom"/>
    <property type="match status" value="2"/>
</dbReference>
<evidence type="ECO:0000256" key="8">
    <source>
        <dbReference type="ARBA" id="ARBA00033440"/>
    </source>
</evidence>
<dbReference type="InterPro" id="IPR045851">
    <property type="entry name" value="AMP-bd_C_sf"/>
</dbReference>
<keyword evidence="7" id="KW-0436">Ligase</keyword>
<proteinExistence type="inferred from homology"/>
<dbReference type="Gene3D" id="3.30.559.10">
    <property type="entry name" value="Chloramphenicol acetyltransferase-like domain"/>
    <property type="match status" value="3"/>
</dbReference>
<dbReference type="Gene3D" id="3.30.559.30">
    <property type="entry name" value="Nonribosomal peptide synthetase, condensation domain"/>
    <property type="match status" value="3"/>
</dbReference>
<dbReference type="GO" id="GO:0044550">
    <property type="term" value="P:secondary metabolite biosynthetic process"/>
    <property type="evidence" value="ECO:0007669"/>
    <property type="project" value="TreeGrafter"/>
</dbReference>
<dbReference type="InterPro" id="IPR020845">
    <property type="entry name" value="AMP-binding_CS"/>
</dbReference>
<dbReference type="PANTHER" id="PTHR45527">
    <property type="entry name" value="NONRIBOSOMAL PEPTIDE SYNTHETASE"/>
    <property type="match status" value="1"/>
</dbReference>
<keyword evidence="5" id="KW-0596">Phosphopantetheine</keyword>
<comment type="cofactor">
    <cofactor evidence="1">
        <name>pantetheine 4'-phosphate</name>
        <dbReference type="ChEBI" id="CHEBI:47942"/>
    </cofactor>
</comment>
<dbReference type="Pfam" id="PF13193">
    <property type="entry name" value="AMP-binding_C"/>
    <property type="match status" value="2"/>
</dbReference>
<dbReference type="InterPro" id="IPR023213">
    <property type="entry name" value="CAT-like_dom_sf"/>
</dbReference>
<dbReference type="GO" id="GO:0005737">
    <property type="term" value="C:cytoplasm"/>
    <property type="evidence" value="ECO:0007669"/>
    <property type="project" value="TreeGrafter"/>
</dbReference>
<dbReference type="InterPro" id="IPR010071">
    <property type="entry name" value="AA_adenyl_dom"/>
</dbReference>